<keyword evidence="5 7" id="KW-1133">Transmembrane helix</keyword>
<evidence type="ECO:0008006" key="10">
    <source>
        <dbReference type="Google" id="ProtNLM"/>
    </source>
</evidence>
<feature type="transmembrane region" description="Helical" evidence="7">
    <location>
        <begin position="413"/>
        <end position="431"/>
    </location>
</feature>
<feature type="transmembrane region" description="Helical" evidence="7">
    <location>
        <begin position="51"/>
        <end position="71"/>
    </location>
</feature>
<sequence>METNSSSLPPALVDRVNVLESLGMTLFTIMAVQALGYGMKAARLTPEGFEIGLGFYLGRVAIPALLFRSMATLDLGAVDLTLIGAVVLGKLLVTTLAISLGRLAAPAGEAGGAFSLCGVMAMASTMSDDVGLGLPVMNALFPPGSAAANLVPLLFILSAVQALLFNPLSFVLLGIGAARAAAKREGDEGGAKQPSIGRIVLGVLRGLRRNPLILSVVLGLAYNVALYAVRGEFGRPLPWFLDRTTALLGRAFTPLVLFLAGAASVGSFAGLSSIHAASLPALLVGLQSLLLPFLIRLIIQAFGASRELTDFAFVYGILPCANSALVVARGYNLQPHLLSSLATFLALGKVLSFPLLFLAAVISSIAESADAIMQLREQISSLALTLSTAGLVAIVLTVPFVAAWRRCPLRRTLAYIAMQLAFCGMHLGGPAMQSSSSAGAKTFLFTAVSLARWGTSVQLALLALDDAYKARWRTARLRLAAAEGATAPSEDATDARADMGLRYHVALPLLCAGGLTFPWVMACELPPQPCLFLWLPFEGACGTSHRVVSTAAYAGQFALLCACLLFTLRSGEASGGEEESACSTALATAAEAEEPCKFSFKESVRTKHKLRLRFLFVLEAVRALLQAVLVISIDGTFTSTASAANCDTSPGFALALMILVVLVDGQGVVSFLLFGQQTDTGAIVRRAFRLLQGALLRTSCLRSACCLPRRSAVASDPGDDSALLLPARASADMLTELAASQGSVRLM</sequence>
<comment type="similarity">
    <text evidence="2">Belongs to the auxin efflux carrier (TC 2.A.69.1) family.</text>
</comment>
<dbReference type="AlphaFoldDB" id="A0AB34J9U1"/>
<keyword evidence="6 7" id="KW-0472">Membrane</keyword>
<dbReference type="GO" id="GO:0055085">
    <property type="term" value="P:transmembrane transport"/>
    <property type="evidence" value="ECO:0007669"/>
    <property type="project" value="InterPro"/>
</dbReference>
<comment type="subcellular location">
    <subcellularLocation>
        <location evidence="1">Membrane</location>
        <topology evidence="1">Multi-pass membrane protein</topology>
    </subcellularLocation>
</comment>
<name>A0AB34J9U1_PRYPA</name>
<evidence type="ECO:0000256" key="5">
    <source>
        <dbReference type="ARBA" id="ARBA00022989"/>
    </source>
</evidence>
<evidence type="ECO:0000256" key="6">
    <source>
        <dbReference type="ARBA" id="ARBA00023136"/>
    </source>
</evidence>
<dbReference type="EMBL" id="JBGBPQ010000010">
    <property type="protein sequence ID" value="KAL1518579.1"/>
    <property type="molecule type" value="Genomic_DNA"/>
</dbReference>
<keyword evidence="9" id="KW-1185">Reference proteome</keyword>
<dbReference type="Proteomes" id="UP001515480">
    <property type="component" value="Unassembled WGS sequence"/>
</dbReference>
<feature type="transmembrane region" description="Helical" evidence="7">
    <location>
        <begin position="147"/>
        <end position="175"/>
    </location>
</feature>
<dbReference type="GO" id="GO:0016020">
    <property type="term" value="C:membrane"/>
    <property type="evidence" value="ECO:0007669"/>
    <property type="project" value="UniProtKB-SubCell"/>
</dbReference>
<feature type="transmembrane region" description="Helical" evidence="7">
    <location>
        <begin position="311"/>
        <end position="331"/>
    </location>
</feature>
<evidence type="ECO:0000256" key="7">
    <source>
        <dbReference type="SAM" id="Phobius"/>
    </source>
</evidence>
<feature type="transmembrane region" description="Helical" evidence="7">
    <location>
        <begin position="653"/>
        <end position="675"/>
    </location>
</feature>
<proteinExistence type="inferred from homology"/>
<dbReference type="PANTHER" id="PTHR31752">
    <property type="entry name" value="AUXIN EFFLUX CARRIER COMPONENT 1B-RELATED"/>
    <property type="match status" value="1"/>
</dbReference>
<feature type="transmembrane region" description="Helical" evidence="7">
    <location>
        <begin position="212"/>
        <end position="231"/>
    </location>
</feature>
<feature type="transmembrane region" description="Helical" evidence="7">
    <location>
        <begin position="110"/>
        <end position="127"/>
    </location>
</feature>
<gene>
    <name evidence="8" type="ORF">AB1Y20_002867</name>
</gene>
<evidence type="ECO:0000313" key="8">
    <source>
        <dbReference type="EMBL" id="KAL1518579.1"/>
    </source>
</evidence>
<reference evidence="8 9" key="1">
    <citation type="journal article" date="2024" name="Science">
        <title>Giant polyketide synthase enzymes in the biosynthesis of giant marine polyether toxins.</title>
        <authorList>
            <person name="Fallon T.R."/>
            <person name="Shende V.V."/>
            <person name="Wierzbicki I.H."/>
            <person name="Pendleton A.L."/>
            <person name="Watervoot N.F."/>
            <person name="Auber R.P."/>
            <person name="Gonzalez D.J."/>
            <person name="Wisecaver J.H."/>
            <person name="Moore B.S."/>
        </authorList>
    </citation>
    <scope>NUCLEOTIDE SEQUENCE [LARGE SCALE GENOMIC DNA]</scope>
    <source>
        <strain evidence="8 9">12B1</strain>
    </source>
</reference>
<evidence type="ECO:0000256" key="1">
    <source>
        <dbReference type="ARBA" id="ARBA00004141"/>
    </source>
</evidence>
<feature type="transmembrane region" description="Helical" evidence="7">
    <location>
        <begin position="614"/>
        <end position="633"/>
    </location>
</feature>
<dbReference type="InterPro" id="IPR004776">
    <property type="entry name" value="Mem_transp_PIN-like"/>
</dbReference>
<keyword evidence="4 7" id="KW-0812">Transmembrane</keyword>
<evidence type="ECO:0000256" key="3">
    <source>
        <dbReference type="ARBA" id="ARBA00022448"/>
    </source>
</evidence>
<feature type="transmembrane region" description="Helical" evidence="7">
    <location>
        <begin position="443"/>
        <end position="464"/>
    </location>
</feature>
<feature type="transmembrane region" description="Helical" evidence="7">
    <location>
        <begin position="77"/>
        <end position="98"/>
    </location>
</feature>
<feature type="transmembrane region" description="Helical" evidence="7">
    <location>
        <begin position="343"/>
        <end position="366"/>
    </location>
</feature>
<dbReference type="Pfam" id="PF03547">
    <property type="entry name" value="Mem_trans"/>
    <property type="match status" value="1"/>
</dbReference>
<evidence type="ECO:0000256" key="2">
    <source>
        <dbReference type="ARBA" id="ARBA00009177"/>
    </source>
</evidence>
<organism evidence="8 9">
    <name type="scientific">Prymnesium parvum</name>
    <name type="common">Toxic golden alga</name>
    <dbReference type="NCBI Taxonomy" id="97485"/>
    <lineage>
        <taxon>Eukaryota</taxon>
        <taxon>Haptista</taxon>
        <taxon>Haptophyta</taxon>
        <taxon>Prymnesiophyceae</taxon>
        <taxon>Prymnesiales</taxon>
        <taxon>Prymnesiaceae</taxon>
        <taxon>Prymnesium</taxon>
    </lineage>
</organism>
<feature type="transmembrane region" description="Helical" evidence="7">
    <location>
        <begin position="279"/>
        <end position="299"/>
    </location>
</feature>
<keyword evidence="3" id="KW-0813">Transport</keyword>
<dbReference type="InterPro" id="IPR051107">
    <property type="entry name" value="Auxin_Efflux_Carrier"/>
</dbReference>
<evidence type="ECO:0000256" key="4">
    <source>
        <dbReference type="ARBA" id="ARBA00022692"/>
    </source>
</evidence>
<evidence type="ECO:0000313" key="9">
    <source>
        <dbReference type="Proteomes" id="UP001515480"/>
    </source>
</evidence>
<comment type="caution">
    <text evidence="8">The sequence shown here is derived from an EMBL/GenBank/DDBJ whole genome shotgun (WGS) entry which is preliminary data.</text>
</comment>
<accession>A0AB34J9U1</accession>
<dbReference type="PANTHER" id="PTHR31752:SF18">
    <property type="entry name" value="AUXIN EFFLUX CARRIER COMPONENT 1"/>
    <property type="match status" value="1"/>
</dbReference>
<feature type="transmembrane region" description="Helical" evidence="7">
    <location>
        <begin position="378"/>
        <end position="401"/>
    </location>
</feature>
<feature type="transmembrane region" description="Helical" evidence="7">
    <location>
        <begin position="251"/>
        <end position="272"/>
    </location>
</feature>
<feature type="transmembrane region" description="Helical" evidence="7">
    <location>
        <begin position="22"/>
        <end position="39"/>
    </location>
</feature>
<protein>
    <recommendedName>
        <fullName evidence="10">Protein RFT1 homolog</fullName>
    </recommendedName>
</protein>